<feature type="transmembrane region" description="Helical" evidence="1">
    <location>
        <begin position="7"/>
        <end position="30"/>
    </location>
</feature>
<proteinExistence type="predicted"/>
<dbReference type="Proteomes" id="UP001221142">
    <property type="component" value="Unassembled WGS sequence"/>
</dbReference>
<evidence type="ECO:0000313" key="2">
    <source>
        <dbReference type="EMBL" id="KAJ7633084.1"/>
    </source>
</evidence>
<accession>A0AAD7BXL6</accession>
<keyword evidence="3" id="KW-1185">Reference proteome</keyword>
<evidence type="ECO:0000313" key="3">
    <source>
        <dbReference type="Proteomes" id="UP001221142"/>
    </source>
</evidence>
<evidence type="ECO:0000256" key="1">
    <source>
        <dbReference type="SAM" id="Phobius"/>
    </source>
</evidence>
<dbReference type="EMBL" id="JARKIF010000008">
    <property type="protein sequence ID" value="KAJ7633084.1"/>
    <property type="molecule type" value="Genomic_DNA"/>
</dbReference>
<organism evidence="2 3">
    <name type="scientific">Roridomyces roridus</name>
    <dbReference type="NCBI Taxonomy" id="1738132"/>
    <lineage>
        <taxon>Eukaryota</taxon>
        <taxon>Fungi</taxon>
        <taxon>Dikarya</taxon>
        <taxon>Basidiomycota</taxon>
        <taxon>Agaricomycotina</taxon>
        <taxon>Agaricomycetes</taxon>
        <taxon>Agaricomycetidae</taxon>
        <taxon>Agaricales</taxon>
        <taxon>Marasmiineae</taxon>
        <taxon>Mycenaceae</taxon>
        <taxon>Roridomyces</taxon>
    </lineage>
</organism>
<keyword evidence="1" id="KW-1133">Transmembrane helix</keyword>
<gene>
    <name evidence="2" type="ORF">FB45DRAFT_914331</name>
</gene>
<keyword evidence="1" id="KW-0812">Transmembrane</keyword>
<keyword evidence="1" id="KW-0472">Membrane</keyword>
<reference evidence="2" key="1">
    <citation type="submission" date="2023-03" db="EMBL/GenBank/DDBJ databases">
        <title>Massive genome expansion in bonnet fungi (Mycena s.s.) driven by repeated elements and novel gene families across ecological guilds.</title>
        <authorList>
            <consortium name="Lawrence Berkeley National Laboratory"/>
            <person name="Harder C.B."/>
            <person name="Miyauchi S."/>
            <person name="Viragh M."/>
            <person name="Kuo A."/>
            <person name="Thoen E."/>
            <person name="Andreopoulos B."/>
            <person name="Lu D."/>
            <person name="Skrede I."/>
            <person name="Drula E."/>
            <person name="Henrissat B."/>
            <person name="Morin E."/>
            <person name="Kohler A."/>
            <person name="Barry K."/>
            <person name="LaButti K."/>
            <person name="Morin E."/>
            <person name="Salamov A."/>
            <person name="Lipzen A."/>
            <person name="Mereny Z."/>
            <person name="Hegedus B."/>
            <person name="Baldrian P."/>
            <person name="Stursova M."/>
            <person name="Weitz H."/>
            <person name="Taylor A."/>
            <person name="Grigoriev I.V."/>
            <person name="Nagy L.G."/>
            <person name="Martin F."/>
            <person name="Kauserud H."/>
        </authorList>
    </citation>
    <scope>NUCLEOTIDE SEQUENCE</scope>
    <source>
        <strain evidence="2">9284</strain>
    </source>
</reference>
<feature type="transmembrane region" description="Helical" evidence="1">
    <location>
        <begin position="36"/>
        <end position="55"/>
    </location>
</feature>
<protein>
    <submittedName>
        <fullName evidence="2">Uncharacterized protein</fullName>
    </submittedName>
</protein>
<name>A0AAD7BXL6_9AGAR</name>
<sequence>MYYYVVLMLILPKGIETIGCIMVSNYYYYYTHYPCIFIIICCFFLFFSSLLAILAPQRRASTGSLPRYPVFTFLFDGHTCTRSGPA</sequence>
<comment type="caution">
    <text evidence="2">The sequence shown here is derived from an EMBL/GenBank/DDBJ whole genome shotgun (WGS) entry which is preliminary data.</text>
</comment>
<dbReference type="AlphaFoldDB" id="A0AAD7BXL6"/>